<protein>
    <submittedName>
        <fullName evidence="14">Methyl-accepting chemotaxis protein</fullName>
    </submittedName>
</protein>
<evidence type="ECO:0000256" key="1">
    <source>
        <dbReference type="ARBA" id="ARBA00004429"/>
    </source>
</evidence>
<keyword evidence="2" id="KW-0145">Chemotaxis</keyword>
<evidence type="ECO:0000259" key="12">
    <source>
        <dbReference type="PROSITE" id="PS50192"/>
    </source>
</evidence>
<dbReference type="PROSITE" id="PS50111">
    <property type="entry name" value="CHEMOTAXIS_TRANSDUC_2"/>
    <property type="match status" value="1"/>
</dbReference>
<evidence type="ECO:0000259" key="13">
    <source>
        <dbReference type="PROSITE" id="PS50885"/>
    </source>
</evidence>
<feature type="domain" description="Methyl-accepting transducer" evidence="11">
    <location>
        <begin position="252"/>
        <end position="488"/>
    </location>
</feature>
<dbReference type="InterPro" id="IPR003660">
    <property type="entry name" value="HAMP_dom"/>
</dbReference>
<dbReference type="Pfam" id="PF00672">
    <property type="entry name" value="HAMP"/>
    <property type="match status" value="1"/>
</dbReference>
<proteinExistence type="inferred from homology"/>
<dbReference type="PROSITE" id="PS50885">
    <property type="entry name" value="HAMP"/>
    <property type="match status" value="1"/>
</dbReference>
<evidence type="ECO:0000256" key="3">
    <source>
        <dbReference type="ARBA" id="ARBA00022519"/>
    </source>
</evidence>
<dbReference type="RefSeq" id="WP_073263748.1">
    <property type="nucleotide sequence ID" value="NZ_FRBQ01000001.1"/>
</dbReference>
<dbReference type="PANTHER" id="PTHR32089">
    <property type="entry name" value="METHYL-ACCEPTING CHEMOTAXIS PROTEIN MCPB"/>
    <property type="match status" value="1"/>
</dbReference>
<dbReference type="Proteomes" id="UP000184305">
    <property type="component" value="Unassembled WGS sequence"/>
</dbReference>
<keyword evidence="3" id="KW-0997">Cell inner membrane</keyword>
<dbReference type="GO" id="GO:0005886">
    <property type="term" value="C:plasma membrane"/>
    <property type="evidence" value="ECO:0007669"/>
    <property type="project" value="UniProtKB-SubCell"/>
</dbReference>
<dbReference type="Pfam" id="PF00015">
    <property type="entry name" value="MCPsignal"/>
    <property type="match status" value="1"/>
</dbReference>
<dbReference type="SMART" id="SM00304">
    <property type="entry name" value="HAMP"/>
    <property type="match status" value="1"/>
</dbReference>
<evidence type="ECO:0000256" key="10">
    <source>
        <dbReference type="SAM" id="Phobius"/>
    </source>
</evidence>
<sequence length="524" mass="55795">MSYRFSLENLTVTRKLGLGFGLLLALAMLLAATGLQGLRNDQASFARINQLGGVFDETVFAREANFKYTLSSDPTELTAHETHLQALKAALAQISEDLENGEWPAEDRQILQGLSTDLAAYSDARKAAQAVTPSNTGAIIQANERLSELQDSINVLYKKEEERSAVSVGTVVSILWAVAIIALLLGALIAWVIARQIIVPLQQTLHTAERIAQGDLTVELHSERRDELGQLLRAIGNMSGRLRGVINQIGSSSSQLASSASQLAAITTQTQAGAESQKTDTDRVATAISDMTLIVQKVARSSEEAANAARQADSEASGASAISGEAIGQIEALASDVQLSAESMNRLHKEIERIGSVLGVIKAVAGQTNLLALNAAIEAARAGEAGRGFAVVADEVRSLAQRTQQSSEEIEQLITGLRQIADESSRIMQTSVEQTQSTVVGVRNTGDALSAITRQVSQIQQMSLMIASAAEEQSAVVSEINHRVLHVRETTDQSATAGSEIASSSIELARLGNELQGLVVHFRT</sequence>
<evidence type="ECO:0000256" key="9">
    <source>
        <dbReference type="PROSITE-ProRule" id="PRU00284"/>
    </source>
</evidence>
<evidence type="ECO:0000256" key="2">
    <source>
        <dbReference type="ARBA" id="ARBA00022500"/>
    </source>
</evidence>
<comment type="similarity">
    <text evidence="8">Belongs to the methyl-accepting chemotaxis (MCP) protein family.</text>
</comment>
<keyword evidence="3" id="KW-1003">Cell membrane</keyword>
<dbReference type="GO" id="GO:0006935">
    <property type="term" value="P:chemotaxis"/>
    <property type="evidence" value="ECO:0007669"/>
    <property type="project" value="UniProtKB-KW"/>
</dbReference>
<organism evidence="14 15">
    <name type="scientific">Phytopseudomonas punonensis</name>
    <dbReference type="NCBI Taxonomy" id="1220495"/>
    <lineage>
        <taxon>Bacteria</taxon>
        <taxon>Pseudomonadati</taxon>
        <taxon>Pseudomonadota</taxon>
        <taxon>Gammaproteobacteria</taxon>
        <taxon>Pseudomonadales</taxon>
        <taxon>Pseudomonadaceae</taxon>
        <taxon>Phytopseudomonas</taxon>
    </lineage>
</organism>
<evidence type="ECO:0000256" key="6">
    <source>
        <dbReference type="ARBA" id="ARBA00023136"/>
    </source>
</evidence>
<dbReference type="AlphaFoldDB" id="A0A1M7AZG5"/>
<dbReference type="GO" id="GO:0007165">
    <property type="term" value="P:signal transduction"/>
    <property type="evidence" value="ECO:0007669"/>
    <property type="project" value="UniProtKB-KW"/>
</dbReference>
<keyword evidence="5 10" id="KW-1133">Transmembrane helix</keyword>
<comment type="subcellular location">
    <subcellularLocation>
        <location evidence="1">Cell inner membrane</location>
        <topology evidence="1">Multi-pass membrane protein</topology>
    </subcellularLocation>
</comment>
<keyword evidence="15" id="KW-1185">Reference proteome</keyword>
<dbReference type="PRINTS" id="PR00260">
    <property type="entry name" value="CHEMTRNSDUCR"/>
</dbReference>
<feature type="domain" description="T-SNARE coiled-coil homology" evidence="12">
    <location>
        <begin position="439"/>
        <end position="501"/>
    </location>
</feature>
<evidence type="ECO:0000256" key="7">
    <source>
        <dbReference type="ARBA" id="ARBA00023224"/>
    </source>
</evidence>
<dbReference type="PROSITE" id="PS50192">
    <property type="entry name" value="T_SNARE"/>
    <property type="match status" value="1"/>
</dbReference>
<dbReference type="InterPro" id="IPR004090">
    <property type="entry name" value="Chemotax_Me-accpt_rcpt"/>
</dbReference>
<evidence type="ECO:0000313" key="14">
    <source>
        <dbReference type="EMBL" id="SHL48115.1"/>
    </source>
</evidence>
<dbReference type="CDD" id="cd06225">
    <property type="entry name" value="HAMP"/>
    <property type="match status" value="1"/>
</dbReference>
<dbReference type="PANTHER" id="PTHR32089:SF120">
    <property type="entry name" value="METHYL-ACCEPTING CHEMOTAXIS PROTEIN TLPQ"/>
    <property type="match status" value="1"/>
</dbReference>
<evidence type="ECO:0000259" key="11">
    <source>
        <dbReference type="PROSITE" id="PS50111"/>
    </source>
</evidence>
<dbReference type="EMBL" id="FRBQ01000001">
    <property type="protein sequence ID" value="SHL48115.1"/>
    <property type="molecule type" value="Genomic_DNA"/>
</dbReference>
<evidence type="ECO:0000256" key="4">
    <source>
        <dbReference type="ARBA" id="ARBA00022692"/>
    </source>
</evidence>
<feature type="transmembrane region" description="Helical" evidence="10">
    <location>
        <begin position="174"/>
        <end position="194"/>
    </location>
</feature>
<dbReference type="InterPro" id="IPR000727">
    <property type="entry name" value="T_SNARE_dom"/>
</dbReference>
<accession>A0A1M7AZG5</accession>
<feature type="domain" description="HAMP" evidence="13">
    <location>
        <begin position="195"/>
        <end position="247"/>
    </location>
</feature>
<dbReference type="SUPFAM" id="SSF58104">
    <property type="entry name" value="Methyl-accepting chemotaxis protein (MCP) signaling domain"/>
    <property type="match status" value="1"/>
</dbReference>
<gene>
    <name evidence="14" type="ORF">SAMN05216288_2030</name>
</gene>
<evidence type="ECO:0000313" key="15">
    <source>
        <dbReference type="Proteomes" id="UP000184305"/>
    </source>
</evidence>
<dbReference type="CDD" id="cd11386">
    <property type="entry name" value="MCP_signal"/>
    <property type="match status" value="1"/>
</dbReference>
<dbReference type="Gene3D" id="1.10.287.950">
    <property type="entry name" value="Methyl-accepting chemotaxis protein"/>
    <property type="match status" value="1"/>
</dbReference>
<dbReference type="STRING" id="1220495.SAMN05216288_2030"/>
<dbReference type="GO" id="GO:0004888">
    <property type="term" value="F:transmembrane signaling receptor activity"/>
    <property type="evidence" value="ECO:0007669"/>
    <property type="project" value="InterPro"/>
</dbReference>
<evidence type="ECO:0000256" key="8">
    <source>
        <dbReference type="ARBA" id="ARBA00029447"/>
    </source>
</evidence>
<dbReference type="FunFam" id="1.10.287.950:FF:000001">
    <property type="entry name" value="Methyl-accepting chemotaxis sensory transducer"/>
    <property type="match status" value="1"/>
</dbReference>
<reference evidence="15" key="1">
    <citation type="submission" date="2016-11" db="EMBL/GenBank/DDBJ databases">
        <authorList>
            <person name="Varghese N."/>
            <person name="Submissions S."/>
        </authorList>
    </citation>
    <scope>NUCLEOTIDE SEQUENCE [LARGE SCALE GENOMIC DNA]</scope>
    <source>
        <strain evidence="15">CECT 8089</strain>
    </source>
</reference>
<keyword evidence="7 9" id="KW-0807">Transducer</keyword>
<dbReference type="SMART" id="SM00283">
    <property type="entry name" value="MA"/>
    <property type="match status" value="1"/>
</dbReference>
<dbReference type="InterPro" id="IPR004089">
    <property type="entry name" value="MCPsignal_dom"/>
</dbReference>
<evidence type="ECO:0000256" key="5">
    <source>
        <dbReference type="ARBA" id="ARBA00022989"/>
    </source>
</evidence>
<keyword evidence="6 10" id="KW-0472">Membrane</keyword>
<keyword evidence="4 10" id="KW-0812">Transmembrane</keyword>
<dbReference type="Gene3D" id="6.10.340.10">
    <property type="match status" value="1"/>
</dbReference>
<name>A0A1M7AZG5_9GAMM</name>